<evidence type="ECO:0000313" key="2">
    <source>
        <dbReference type="EMBL" id="PWI64667.1"/>
    </source>
</evidence>
<feature type="compositionally biased region" description="Polar residues" evidence="1">
    <location>
        <begin position="326"/>
        <end position="343"/>
    </location>
</feature>
<feature type="compositionally biased region" description="Polar residues" evidence="1">
    <location>
        <begin position="266"/>
        <end position="293"/>
    </location>
</feature>
<reference evidence="2 3" key="1">
    <citation type="journal article" date="2016" name="Front. Microbiol.">
        <title>Genome and transcriptome sequences reveal the specific parasitism of the nematophagous Purpureocillium lilacinum 36-1.</title>
        <authorList>
            <person name="Xie J."/>
            <person name="Li S."/>
            <person name="Mo C."/>
            <person name="Xiao X."/>
            <person name="Peng D."/>
            <person name="Wang G."/>
            <person name="Xiao Y."/>
        </authorList>
    </citation>
    <scope>NUCLEOTIDE SEQUENCE [LARGE SCALE GENOMIC DNA]</scope>
    <source>
        <strain evidence="2 3">36-1</strain>
    </source>
</reference>
<accession>A0A2U3DQY2</accession>
<dbReference type="AlphaFoldDB" id="A0A2U3DQY2"/>
<evidence type="ECO:0000313" key="3">
    <source>
        <dbReference type="Proteomes" id="UP000245956"/>
    </source>
</evidence>
<name>A0A2U3DQY2_PURLI</name>
<feature type="region of interest" description="Disordered" evidence="1">
    <location>
        <begin position="266"/>
        <end position="360"/>
    </location>
</feature>
<dbReference type="EMBL" id="LCWV01000049">
    <property type="protein sequence ID" value="PWI64667.1"/>
    <property type="molecule type" value="Genomic_DNA"/>
</dbReference>
<comment type="caution">
    <text evidence="2">The sequence shown here is derived from an EMBL/GenBank/DDBJ whole genome shotgun (WGS) entry which is preliminary data.</text>
</comment>
<evidence type="ECO:0000256" key="1">
    <source>
        <dbReference type="SAM" id="MobiDB-lite"/>
    </source>
</evidence>
<protein>
    <submittedName>
        <fullName evidence="2">Uncharacterized protein</fullName>
    </submittedName>
</protein>
<dbReference type="Proteomes" id="UP000245956">
    <property type="component" value="Unassembled WGS sequence"/>
</dbReference>
<sequence length="360" mass="40386">MLWAGAYGQGISVTDVKYRKLTYDGRFTLLVGAWEPRFFWRRYLHTIDERGGGGWSVTIVRLAALVFPPDAPSFLSPPPPRRPAPVPFSSLSAWWEVDLYAVRSSQEVKLLRHGQHLLQLLIFDTGRRRFAMDSFVDPAILGWWIDSNVEDEDRRHAVVGHLDTTNRLFALIAEFIRVVKRTTADLEDNVKDVIMAGLRELPRIRREQNAAKYKRPVLLPTYLDAPAWRLPNTRRHSSTLTFGSCCSDGNAIGSFQEAGSALAINPSKQTAAKTNSKTDSWRYSQRLSNSPPSDDSAGHAARHPLDPSTNPPCKRFRRSGQEHKQSATSAQGETRQGRNQTTLPPFASFCESAGVDPSTW</sequence>
<organism evidence="2 3">
    <name type="scientific">Purpureocillium lilacinum</name>
    <name type="common">Paecilomyces lilacinus</name>
    <dbReference type="NCBI Taxonomy" id="33203"/>
    <lineage>
        <taxon>Eukaryota</taxon>
        <taxon>Fungi</taxon>
        <taxon>Dikarya</taxon>
        <taxon>Ascomycota</taxon>
        <taxon>Pezizomycotina</taxon>
        <taxon>Sordariomycetes</taxon>
        <taxon>Hypocreomycetidae</taxon>
        <taxon>Hypocreales</taxon>
        <taxon>Ophiocordycipitaceae</taxon>
        <taxon>Purpureocillium</taxon>
    </lineage>
</organism>
<gene>
    <name evidence="2" type="ORF">PCL_08676</name>
</gene>
<proteinExistence type="predicted"/>